<feature type="region of interest" description="Disordered" evidence="6">
    <location>
        <begin position="306"/>
        <end position="356"/>
    </location>
</feature>
<evidence type="ECO:0000259" key="7">
    <source>
        <dbReference type="PROSITE" id="PS50102"/>
    </source>
</evidence>
<protein>
    <submittedName>
        <fullName evidence="8">RNA-binding protein, putative</fullName>
    </submittedName>
</protein>
<organism evidence="8 9">
    <name type="scientific">Ricinus communis</name>
    <name type="common">Castor bean</name>
    <dbReference type="NCBI Taxonomy" id="3988"/>
    <lineage>
        <taxon>Eukaryota</taxon>
        <taxon>Viridiplantae</taxon>
        <taxon>Streptophyta</taxon>
        <taxon>Embryophyta</taxon>
        <taxon>Tracheophyta</taxon>
        <taxon>Spermatophyta</taxon>
        <taxon>Magnoliopsida</taxon>
        <taxon>eudicotyledons</taxon>
        <taxon>Gunneridae</taxon>
        <taxon>Pentapetalae</taxon>
        <taxon>rosids</taxon>
        <taxon>fabids</taxon>
        <taxon>Malpighiales</taxon>
        <taxon>Euphorbiaceae</taxon>
        <taxon>Acalyphoideae</taxon>
        <taxon>Acalypheae</taxon>
        <taxon>Ricinus</taxon>
    </lineage>
</organism>
<feature type="domain" description="RRM" evidence="7">
    <location>
        <begin position="595"/>
        <end position="684"/>
    </location>
</feature>
<feature type="compositionally biased region" description="Basic and acidic residues" evidence="6">
    <location>
        <begin position="729"/>
        <end position="748"/>
    </location>
</feature>
<dbReference type="GO" id="GO:0003723">
    <property type="term" value="F:RNA binding"/>
    <property type="evidence" value="ECO:0007669"/>
    <property type="project" value="UniProtKB-UniRule"/>
</dbReference>
<accession>B9RH99</accession>
<feature type="compositionally biased region" description="Basic and acidic residues" evidence="6">
    <location>
        <begin position="869"/>
        <end position="883"/>
    </location>
</feature>
<reference evidence="9" key="1">
    <citation type="journal article" date="2010" name="Nat. Biotechnol.">
        <title>Draft genome sequence of the oilseed species Ricinus communis.</title>
        <authorList>
            <person name="Chan A.P."/>
            <person name="Crabtree J."/>
            <person name="Zhao Q."/>
            <person name="Lorenzi H."/>
            <person name="Orvis J."/>
            <person name="Puiu D."/>
            <person name="Melake-Berhan A."/>
            <person name="Jones K.M."/>
            <person name="Redman J."/>
            <person name="Chen G."/>
            <person name="Cahoon E.B."/>
            <person name="Gedil M."/>
            <person name="Stanke M."/>
            <person name="Haas B.J."/>
            <person name="Wortman J.R."/>
            <person name="Fraser-Liggett C.M."/>
            <person name="Ravel J."/>
            <person name="Rabinowicz P.D."/>
        </authorList>
    </citation>
    <scope>NUCLEOTIDE SEQUENCE [LARGE SCALE GENOMIC DNA]</scope>
    <source>
        <strain evidence="9">cv. Hale</strain>
    </source>
</reference>
<keyword evidence="4" id="KW-0539">Nucleus</keyword>
<dbReference type="EMBL" id="EQ973778">
    <property type="protein sequence ID" value="EEF49461.1"/>
    <property type="molecule type" value="Genomic_DNA"/>
</dbReference>
<feature type="compositionally biased region" description="Basic and acidic residues" evidence="6">
    <location>
        <begin position="9"/>
        <end position="20"/>
    </location>
</feature>
<comment type="subcellular location">
    <subcellularLocation>
        <location evidence="1">Nucleus</location>
    </subcellularLocation>
</comment>
<evidence type="ECO:0000256" key="3">
    <source>
        <dbReference type="ARBA" id="ARBA00022884"/>
    </source>
</evidence>
<evidence type="ECO:0000256" key="1">
    <source>
        <dbReference type="ARBA" id="ARBA00004123"/>
    </source>
</evidence>
<feature type="region of interest" description="Disordered" evidence="6">
    <location>
        <begin position="1"/>
        <end position="29"/>
    </location>
</feature>
<evidence type="ECO:0000256" key="6">
    <source>
        <dbReference type="SAM" id="MobiDB-lite"/>
    </source>
</evidence>
<dbReference type="CDD" id="cd12413">
    <property type="entry name" value="RRM1_RBM28_like"/>
    <property type="match status" value="1"/>
</dbReference>
<proteinExistence type="predicted"/>
<name>B9RH99_RICCO</name>
<dbReference type="Gene3D" id="3.30.70.330">
    <property type="match status" value="3"/>
</dbReference>
<dbReference type="PANTHER" id="PTHR48039:SF5">
    <property type="entry name" value="RNA-BINDING PROTEIN 28"/>
    <property type="match status" value="1"/>
</dbReference>
<feature type="domain" description="RRM" evidence="7">
    <location>
        <begin position="23"/>
        <end position="101"/>
    </location>
</feature>
<dbReference type="InterPro" id="IPR051945">
    <property type="entry name" value="RRM_MRD1_RNA_proc_ribogen"/>
</dbReference>
<feature type="compositionally biased region" description="Basic and acidic residues" evidence="6">
    <location>
        <begin position="779"/>
        <end position="821"/>
    </location>
</feature>
<dbReference type="PROSITE" id="PS50102">
    <property type="entry name" value="RRM"/>
    <property type="match status" value="3"/>
</dbReference>
<dbReference type="STRING" id="3988.B9RH99"/>
<dbReference type="SMART" id="SM00360">
    <property type="entry name" value="RRM"/>
    <property type="match status" value="3"/>
</dbReference>
<keyword evidence="9" id="KW-1185">Reference proteome</keyword>
<dbReference type="AlphaFoldDB" id="B9RH99"/>
<dbReference type="InterPro" id="IPR035979">
    <property type="entry name" value="RBD_domain_sf"/>
</dbReference>
<feature type="compositionally biased region" description="Basic residues" evidence="6">
    <location>
        <begin position="907"/>
        <end position="916"/>
    </location>
</feature>
<dbReference type="InterPro" id="IPR012677">
    <property type="entry name" value="Nucleotide-bd_a/b_plait_sf"/>
</dbReference>
<feature type="domain" description="RRM" evidence="7">
    <location>
        <begin position="443"/>
        <end position="526"/>
    </location>
</feature>
<feature type="compositionally biased region" description="Basic and acidic residues" evidence="6">
    <location>
        <begin position="711"/>
        <end position="721"/>
    </location>
</feature>
<feature type="compositionally biased region" description="Basic and acidic residues" evidence="6">
    <location>
        <begin position="895"/>
        <end position="906"/>
    </location>
</feature>
<evidence type="ECO:0000256" key="4">
    <source>
        <dbReference type="ARBA" id="ARBA00023242"/>
    </source>
</evidence>
<dbReference type="InterPro" id="IPR000504">
    <property type="entry name" value="RRM_dom"/>
</dbReference>
<dbReference type="CDD" id="cd12416">
    <property type="entry name" value="RRM4_RBM28_like"/>
    <property type="match status" value="1"/>
</dbReference>
<dbReference type="CDD" id="cd12415">
    <property type="entry name" value="RRM3_RBM28_like"/>
    <property type="match status" value="1"/>
</dbReference>
<dbReference type="eggNOG" id="KOG0127">
    <property type="taxonomic scope" value="Eukaryota"/>
</dbReference>
<dbReference type="FunCoup" id="B9RH99">
    <property type="interactions" value="2855"/>
</dbReference>
<keyword evidence="3 5" id="KW-0694">RNA-binding</keyword>
<evidence type="ECO:0000313" key="9">
    <source>
        <dbReference type="Proteomes" id="UP000008311"/>
    </source>
</evidence>
<evidence type="ECO:0000256" key="2">
    <source>
        <dbReference type="ARBA" id="ARBA00022737"/>
    </source>
</evidence>
<dbReference type="FunFam" id="3.30.70.330:FF:000182">
    <property type="entry name" value="RNA-binding motif protein 28"/>
    <property type="match status" value="1"/>
</dbReference>
<evidence type="ECO:0000313" key="8">
    <source>
        <dbReference type="EMBL" id="EEF49461.1"/>
    </source>
</evidence>
<dbReference type="GO" id="GO:0005634">
    <property type="term" value="C:nucleus"/>
    <property type="evidence" value="ECO:0007669"/>
    <property type="project" value="UniProtKB-SubCell"/>
</dbReference>
<dbReference type="Proteomes" id="UP000008311">
    <property type="component" value="Unassembled WGS sequence"/>
</dbReference>
<dbReference type="Pfam" id="PF00076">
    <property type="entry name" value="RRM_1"/>
    <property type="match status" value="2"/>
</dbReference>
<sequence>MGKKKKKNTKESGEESETKHSPNTVFVSNFPRSFTNSQLEETFSDVGPIRRCFLVTQKGSSEHRGFGFVQFAIKEDANRAIELKDGSSVSGQKIFVKHAMSRAPLDQRRAKAAQVVESDGAAKTENDTTRVDKYASKLTEAVKHLKPRKPVKLSSELVDEENCSEKQRVARTVIFGGLLDDAMAEEVHRLAREVGNACSVTYPLPKEDLEKNGLAQDGCRSDVSAILYTSVKEARLSVRMLHQKEIRGGIVWARQLGGEGSKTQKWKLIVRNLPFKAIKQFNLQKYGKRPMAVDWAVSKKMYSSGAIGSVPPEEGHQNESDGSSDDTEDDENDDDVDGASDNSDPFEKNDMPTEGDFDAEADMARKVLNSITLSSKGTSTIDVDDSVVPMGTQKPNSDETVILPKSNSSVQENMSGFTVPEKSGKSDSADVRKAAIDDDDLQRTVFISNLPFDADNEEVKQRFSVFGEVKSFVPVLHQVTKRPRGTGFLKFKTEDAAIAAVSAANLASGLGILLKGRQLTVLKALDKNSAHNKEMEKAKNEDNDHRNLYLAKEGVILEGTPASEGVSASDMDKRKALHEKKMTKLRSPNFHVSRNRLVVYNLPHSVTEKKLKKLCIDAVISRATKQKPVIRQIKFLQSTKTGKVTKNHSRGVAFIEFTEHQHALVALRVLNNNPETFGPEHRPIVEFAVDNVQKLKFRKAKLHAQQQDNNADSKDMQDNIESHAPNDIPGEKENFRKWKSRADNRAMKTSEPNETEVEILVSEGTSSEKISTKKRKRNTGSDKRKTATKEKFDGAKQKVKDSVDKQNHHQVRKPDVGDSVKGELMGKITRKSQPLEEAGLRLQKRKPLSQGKQQEGEENSKRRKRLKKNKDPVGRDVVDKLDMLIEQYRSKFSKRTSEKPDDEKQANKPRKRWFQS</sequence>
<dbReference type="PANTHER" id="PTHR48039">
    <property type="entry name" value="RNA-BINDING MOTIF PROTEIN 14B"/>
    <property type="match status" value="1"/>
</dbReference>
<evidence type="ECO:0000256" key="5">
    <source>
        <dbReference type="PROSITE-ProRule" id="PRU00176"/>
    </source>
</evidence>
<feature type="region of interest" description="Disordered" evidence="6">
    <location>
        <begin position="700"/>
        <end position="916"/>
    </location>
</feature>
<keyword evidence="2" id="KW-0677">Repeat</keyword>
<dbReference type="InParanoid" id="B9RH99"/>
<gene>
    <name evidence="8" type="ORF">RCOM_1448870</name>
</gene>
<dbReference type="SUPFAM" id="SSF54928">
    <property type="entry name" value="RNA-binding domain, RBD"/>
    <property type="match status" value="3"/>
</dbReference>
<feature type="compositionally biased region" description="Acidic residues" evidence="6">
    <location>
        <begin position="322"/>
        <end position="338"/>
    </location>
</feature>